<name>A0A166AHR6_9HYPH</name>
<comment type="caution">
    <text evidence="1">The sequence shown here is derived from an EMBL/GenBank/DDBJ whole genome shotgun (WGS) entry which is preliminary data.</text>
</comment>
<proteinExistence type="predicted"/>
<dbReference type="OrthoDB" id="7842976at2"/>
<gene>
    <name evidence="1" type="ORF">PsAD2_00412</name>
</gene>
<sequence length="192" mass="21519">MAGNGFDEPLSAEPKTMRAGDFISWRRDDLAQDFPPVDYTLSYVGTLEGKAPEKIEFAATALDGGFFVSLGADENSGWIAGAYRWAAFITRKSDSERLSVDSGRFEVLPNLWAGDLPDARSHNRRMLDQIEALLEGRAKSNVAAYEIAGRKLTKLSPKELADWHTHYRKLLAIEERKRTGRASHRFIKVGFK</sequence>
<reference evidence="1 2" key="1">
    <citation type="journal article" date="2016" name="Front. Microbiol.">
        <title>Comparative Genomic Analysis Reveals a Diverse Repertoire of Genes Involved in Prokaryote-Eukaryote Interactions within the Pseudovibrio Genus.</title>
        <authorList>
            <person name="Romano S."/>
            <person name="Fernandez-Guerra A."/>
            <person name="Reen F.J."/>
            <person name="Glockner F.O."/>
            <person name="Crowley S.P."/>
            <person name="O'Sullivan O."/>
            <person name="Cotter P.D."/>
            <person name="Adams C."/>
            <person name="Dobson A.D."/>
            <person name="O'Gara F."/>
        </authorList>
    </citation>
    <scope>NUCLEOTIDE SEQUENCE [LARGE SCALE GENOMIC DNA]</scope>
    <source>
        <strain evidence="1 2">Ad2</strain>
    </source>
</reference>
<accession>A0A166AHR6</accession>
<keyword evidence="2" id="KW-1185">Reference proteome</keyword>
<dbReference type="AlphaFoldDB" id="A0A166AHR6"/>
<dbReference type="STRING" id="989403.SAMN05421798_10516"/>
<evidence type="ECO:0000313" key="2">
    <source>
        <dbReference type="Proteomes" id="UP000076577"/>
    </source>
</evidence>
<protein>
    <submittedName>
        <fullName evidence="1">Uncharacterized protein</fullName>
    </submittedName>
</protein>
<dbReference type="PATRIC" id="fig|989403.3.peg.436"/>
<evidence type="ECO:0000313" key="1">
    <source>
        <dbReference type="EMBL" id="KZL21128.1"/>
    </source>
</evidence>
<dbReference type="Proteomes" id="UP000076577">
    <property type="component" value="Unassembled WGS sequence"/>
</dbReference>
<dbReference type="EMBL" id="LMCB01000004">
    <property type="protein sequence ID" value="KZL21128.1"/>
    <property type="molecule type" value="Genomic_DNA"/>
</dbReference>
<organism evidence="1 2">
    <name type="scientific">Pseudovibrio axinellae</name>
    <dbReference type="NCBI Taxonomy" id="989403"/>
    <lineage>
        <taxon>Bacteria</taxon>
        <taxon>Pseudomonadati</taxon>
        <taxon>Pseudomonadota</taxon>
        <taxon>Alphaproteobacteria</taxon>
        <taxon>Hyphomicrobiales</taxon>
        <taxon>Stappiaceae</taxon>
        <taxon>Pseudovibrio</taxon>
    </lineage>
</organism>
<dbReference type="RefSeq" id="WP_068001455.1">
    <property type="nucleotide sequence ID" value="NZ_FOFM01000005.1"/>
</dbReference>